<evidence type="ECO:0000313" key="2">
    <source>
        <dbReference type="EMBL" id="CAG6516287.1"/>
    </source>
</evidence>
<protein>
    <submittedName>
        <fullName evidence="2">(northern house mosquito) hypothetical protein</fullName>
    </submittedName>
</protein>
<organism evidence="2">
    <name type="scientific">Culex pipiens</name>
    <name type="common">House mosquito</name>
    <dbReference type="NCBI Taxonomy" id="7175"/>
    <lineage>
        <taxon>Eukaryota</taxon>
        <taxon>Metazoa</taxon>
        <taxon>Ecdysozoa</taxon>
        <taxon>Arthropoda</taxon>
        <taxon>Hexapoda</taxon>
        <taxon>Insecta</taxon>
        <taxon>Pterygota</taxon>
        <taxon>Neoptera</taxon>
        <taxon>Endopterygota</taxon>
        <taxon>Diptera</taxon>
        <taxon>Nematocera</taxon>
        <taxon>Culicoidea</taxon>
        <taxon>Culicidae</taxon>
        <taxon>Culicinae</taxon>
        <taxon>Culicini</taxon>
        <taxon>Culex</taxon>
        <taxon>Culex</taxon>
    </lineage>
</organism>
<dbReference type="EMBL" id="HBUE01278568">
    <property type="protein sequence ID" value="CAG6567782.1"/>
    <property type="molecule type" value="Transcribed_RNA"/>
</dbReference>
<evidence type="ECO:0000256" key="1">
    <source>
        <dbReference type="SAM" id="MobiDB-lite"/>
    </source>
</evidence>
<feature type="region of interest" description="Disordered" evidence="1">
    <location>
        <begin position="29"/>
        <end position="70"/>
    </location>
</feature>
<name>A0A8D8DPR2_CULPI</name>
<accession>A0A8D8DPR2</accession>
<dbReference type="EMBL" id="HBUE01278570">
    <property type="protein sequence ID" value="CAG6567786.1"/>
    <property type="molecule type" value="Transcribed_RNA"/>
</dbReference>
<dbReference type="EMBL" id="HBUE01173103">
    <property type="protein sequence ID" value="CAG6516281.1"/>
    <property type="molecule type" value="Transcribed_RNA"/>
</dbReference>
<sequence>MSPGLRSLQHSRLSGREASRRLDALAHSLQRNAPQRRLHREAVPVHVQSPDRGLCPAENKPQGGNPRLPAGRIVSAIQRFGPLGKWRGNRKRGRLERVGLVEQLQCLVRRWTTVPGANLRQERLRGSQQNGARLQYTALQR</sequence>
<dbReference type="EMBL" id="HBUE01173106">
    <property type="protein sequence ID" value="CAG6516285.1"/>
    <property type="molecule type" value="Transcribed_RNA"/>
</dbReference>
<reference evidence="2" key="1">
    <citation type="submission" date="2021-05" db="EMBL/GenBank/DDBJ databases">
        <authorList>
            <person name="Alioto T."/>
            <person name="Alioto T."/>
            <person name="Gomez Garrido J."/>
        </authorList>
    </citation>
    <scope>NUCLEOTIDE SEQUENCE</scope>
</reference>
<dbReference type="EMBL" id="HBUE01173105">
    <property type="protein sequence ID" value="CAG6516283.1"/>
    <property type="molecule type" value="Transcribed_RNA"/>
</dbReference>
<dbReference type="EMBL" id="HBUE01173107">
    <property type="protein sequence ID" value="CAG6516287.1"/>
    <property type="molecule type" value="Transcribed_RNA"/>
</dbReference>
<proteinExistence type="predicted"/>
<dbReference type="EMBL" id="HBUE01278569">
    <property type="protein sequence ID" value="CAG6567784.1"/>
    <property type="molecule type" value="Transcribed_RNA"/>
</dbReference>
<dbReference type="EMBL" id="HBUE01278566">
    <property type="protein sequence ID" value="CAG6567780.1"/>
    <property type="molecule type" value="Transcribed_RNA"/>
</dbReference>
<dbReference type="AlphaFoldDB" id="A0A8D8DPR2"/>